<protein>
    <recommendedName>
        <fullName evidence="1">SGNH hydrolase-type esterase domain-containing protein</fullName>
    </recommendedName>
</protein>
<dbReference type="EMBL" id="QCZG01000001">
    <property type="protein sequence ID" value="PWA13350.1"/>
    <property type="molecule type" value="Genomic_DNA"/>
</dbReference>
<dbReference type="Gene3D" id="3.40.50.1110">
    <property type="entry name" value="SGNH hydrolase"/>
    <property type="match status" value="1"/>
</dbReference>
<gene>
    <name evidence="2" type="ORF">DCC39_00190</name>
</gene>
<sequence>MYKPFLIYTALGDSLTKGRGAFFSPNFVQSYAQMAQEVFNKQVVVHNYSKGGLTSEQILSMFFDPGIRYAIYHSDLLTITAGGNDLLKAGKRFILSRNDSVLNRASNKALKNIEKMIDEIASIKSSTKAPYLIRIVDLYNPVPQVQDSDYWIRLFNYKLKKKFTRKNIAVTNIHPKFKKEKKKFLSVDGLHPNKRGYRTIAENLHQLGYEPLLEG</sequence>
<reference evidence="2 3" key="1">
    <citation type="submission" date="2018-04" db="EMBL/GenBank/DDBJ databases">
        <title>Camelliibacillus theae gen. nov., sp. nov., isolated from Pu'er tea.</title>
        <authorList>
            <person name="Niu L."/>
        </authorList>
    </citation>
    <scope>NUCLEOTIDE SEQUENCE [LARGE SCALE GENOMIC DNA]</scope>
    <source>
        <strain evidence="2 3">T8</strain>
    </source>
</reference>
<dbReference type="AlphaFoldDB" id="A0A2U1K734"/>
<evidence type="ECO:0000313" key="2">
    <source>
        <dbReference type="EMBL" id="PWA13350.1"/>
    </source>
</evidence>
<name>A0A2U1K734_9BACI</name>
<dbReference type="SUPFAM" id="SSF52266">
    <property type="entry name" value="SGNH hydrolase"/>
    <property type="match status" value="1"/>
</dbReference>
<accession>A0A2U1K734</accession>
<evidence type="ECO:0000313" key="3">
    <source>
        <dbReference type="Proteomes" id="UP000245998"/>
    </source>
</evidence>
<proteinExistence type="predicted"/>
<organism evidence="2 3">
    <name type="scientific">Pueribacillus theae</name>
    <dbReference type="NCBI Taxonomy" id="2171751"/>
    <lineage>
        <taxon>Bacteria</taxon>
        <taxon>Bacillati</taxon>
        <taxon>Bacillota</taxon>
        <taxon>Bacilli</taxon>
        <taxon>Bacillales</taxon>
        <taxon>Bacillaceae</taxon>
        <taxon>Pueribacillus</taxon>
    </lineage>
</organism>
<feature type="domain" description="SGNH hydrolase-type esterase" evidence="1">
    <location>
        <begin position="10"/>
        <end position="198"/>
    </location>
</feature>
<dbReference type="InterPro" id="IPR036514">
    <property type="entry name" value="SGNH_hydro_sf"/>
</dbReference>
<evidence type="ECO:0000259" key="1">
    <source>
        <dbReference type="Pfam" id="PF13472"/>
    </source>
</evidence>
<dbReference type="Pfam" id="PF13472">
    <property type="entry name" value="Lipase_GDSL_2"/>
    <property type="match status" value="1"/>
</dbReference>
<dbReference type="InterPro" id="IPR013830">
    <property type="entry name" value="SGNH_hydro"/>
</dbReference>
<comment type="caution">
    <text evidence="2">The sequence shown here is derived from an EMBL/GenBank/DDBJ whole genome shotgun (WGS) entry which is preliminary data.</text>
</comment>
<dbReference type="OrthoDB" id="26855at2"/>
<dbReference type="Proteomes" id="UP000245998">
    <property type="component" value="Unassembled WGS sequence"/>
</dbReference>
<dbReference type="RefSeq" id="WP_116552855.1">
    <property type="nucleotide sequence ID" value="NZ_QCZG01000001.1"/>
</dbReference>
<keyword evidence="3" id="KW-1185">Reference proteome</keyword>